<dbReference type="SMART" id="SM00966">
    <property type="entry name" value="SpoVT_AbrB"/>
    <property type="match status" value="1"/>
</dbReference>
<protein>
    <submittedName>
        <fullName evidence="2">AbrB/MazE/SpoVT family DNA-binding domain-containing protein</fullName>
    </submittedName>
</protein>
<dbReference type="PANTHER" id="PTHR34860:SF6">
    <property type="entry name" value="REPRESSOR-LIKE PROTEIN SSO7C3"/>
    <property type="match status" value="1"/>
</dbReference>
<dbReference type="AlphaFoldDB" id="A0A3E3IMI1"/>
<dbReference type="InterPro" id="IPR007159">
    <property type="entry name" value="SpoVT-AbrB_dom"/>
</dbReference>
<keyword evidence="2" id="KW-0238">DNA-binding</keyword>
<sequence length="80" mass="8585">MSMPKGKHIFGTVKVGERGQIVIPKEARELFGINPGDTLLVLGDEEQGIAVVKADVMKEVAVKILKGLGHFKGGIDDETK</sequence>
<evidence type="ECO:0000259" key="1">
    <source>
        <dbReference type="SMART" id="SM00966"/>
    </source>
</evidence>
<dbReference type="SUPFAM" id="SSF89447">
    <property type="entry name" value="AbrB/MazE/MraZ-like"/>
    <property type="match status" value="1"/>
</dbReference>
<accession>A0A3E3IMI1</accession>
<reference evidence="2 3" key="1">
    <citation type="submission" date="2018-08" db="EMBL/GenBank/DDBJ databases">
        <title>A genome reference for cultivated species of the human gut microbiota.</title>
        <authorList>
            <person name="Zou Y."/>
            <person name="Xue W."/>
            <person name="Luo G."/>
        </authorList>
    </citation>
    <scope>NUCLEOTIDE SEQUENCE [LARGE SCALE GENOMIC DNA]</scope>
    <source>
        <strain evidence="2 3">TF05-12AC</strain>
    </source>
</reference>
<dbReference type="EMBL" id="QVME01000003">
    <property type="protein sequence ID" value="RGE68141.1"/>
    <property type="molecule type" value="Genomic_DNA"/>
</dbReference>
<organism evidence="2 3">
    <name type="scientific">Anaerotruncus colihominis</name>
    <dbReference type="NCBI Taxonomy" id="169435"/>
    <lineage>
        <taxon>Bacteria</taxon>
        <taxon>Bacillati</taxon>
        <taxon>Bacillota</taxon>
        <taxon>Clostridia</taxon>
        <taxon>Eubacteriales</taxon>
        <taxon>Oscillospiraceae</taxon>
        <taxon>Anaerotruncus</taxon>
    </lineage>
</organism>
<dbReference type="Gene3D" id="2.10.260.10">
    <property type="match status" value="1"/>
</dbReference>
<name>A0A3E3IMI1_9FIRM</name>
<proteinExistence type="predicted"/>
<evidence type="ECO:0000313" key="2">
    <source>
        <dbReference type="EMBL" id="RGE68141.1"/>
    </source>
</evidence>
<dbReference type="PANTHER" id="PTHR34860">
    <property type="entry name" value="REPRESSOR-LIKE PROTEIN SSO7C3"/>
    <property type="match status" value="1"/>
</dbReference>
<comment type="caution">
    <text evidence="2">The sequence shown here is derived from an EMBL/GenBank/DDBJ whole genome shotgun (WGS) entry which is preliminary data.</text>
</comment>
<evidence type="ECO:0000313" key="3">
    <source>
        <dbReference type="Proteomes" id="UP000260828"/>
    </source>
</evidence>
<dbReference type="Pfam" id="PF04014">
    <property type="entry name" value="MazE_antitoxin"/>
    <property type="match status" value="1"/>
</dbReference>
<dbReference type="NCBIfam" id="TIGR01439">
    <property type="entry name" value="lp_hng_hel_AbrB"/>
    <property type="match status" value="1"/>
</dbReference>
<gene>
    <name evidence="2" type="ORF">DXC40_07250</name>
</gene>
<dbReference type="InterPro" id="IPR037914">
    <property type="entry name" value="SpoVT-AbrB_sf"/>
</dbReference>
<dbReference type="RefSeq" id="WP_117546412.1">
    <property type="nucleotide sequence ID" value="NZ_QVME01000003.1"/>
</dbReference>
<dbReference type="GO" id="GO:0003677">
    <property type="term" value="F:DNA binding"/>
    <property type="evidence" value="ECO:0007669"/>
    <property type="project" value="UniProtKB-KW"/>
</dbReference>
<dbReference type="InterPro" id="IPR052975">
    <property type="entry name" value="Repressor-like_regulatory"/>
</dbReference>
<feature type="domain" description="SpoVT-AbrB" evidence="1">
    <location>
        <begin position="13"/>
        <end position="59"/>
    </location>
</feature>
<dbReference type="Proteomes" id="UP000260828">
    <property type="component" value="Unassembled WGS sequence"/>
</dbReference>